<dbReference type="AlphaFoldDB" id="A0A9P0FCK8"/>
<organism evidence="1 2">
    <name type="scientific">Brassicogethes aeneus</name>
    <name type="common">Rape pollen beetle</name>
    <name type="synonym">Meligethes aeneus</name>
    <dbReference type="NCBI Taxonomy" id="1431903"/>
    <lineage>
        <taxon>Eukaryota</taxon>
        <taxon>Metazoa</taxon>
        <taxon>Ecdysozoa</taxon>
        <taxon>Arthropoda</taxon>
        <taxon>Hexapoda</taxon>
        <taxon>Insecta</taxon>
        <taxon>Pterygota</taxon>
        <taxon>Neoptera</taxon>
        <taxon>Endopterygota</taxon>
        <taxon>Coleoptera</taxon>
        <taxon>Polyphaga</taxon>
        <taxon>Cucujiformia</taxon>
        <taxon>Nitidulidae</taxon>
        <taxon>Meligethinae</taxon>
        <taxon>Brassicogethes</taxon>
    </lineage>
</organism>
<dbReference type="Proteomes" id="UP001154078">
    <property type="component" value="Chromosome 1"/>
</dbReference>
<keyword evidence="2" id="KW-1185">Reference proteome</keyword>
<dbReference type="OrthoDB" id="8193306at2759"/>
<evidence type="ECO:0000313" key="2">
    <source>
        <dbReference type="Proteomes" id="UP001154078"/>
    </source>
</evidence>
<accession>A0A9P0FCK8</accession>
<sequence length="535" mass="59773">MGLIDKPWLLSTINLKEYEEPLPGPSKVGRPFKCFSECGTRAKQNKARALTTSCSTNKLSFAVQMSLRKCGKRNAAVIVGQVTEESSPKRVAKLKKILSATELDKSKGLTPEQALSLIINTKSSKATYLAYRMAAKSCNNNIYPSWNKVLAAKSKCYPHPGQVIVEDMGVEINLQELLNLTAHRLCTLQKDVLETFFGKQLTLVCKWGLDGSSGQSNYRQMTNIGSGDSSVLIASLVPVQLRDSRQKTKILWQNPVPSSTRFCRAIKFVFAKETPELTRNITEGIQAQIEKLQNFIHGNISISFYLVLTMVDGKVCHNLTGTKSTQSCYICGATPKEMNALDKVEKKLPKTENYCFGLSSLHSWIRFFECCLHVGYRMEIKSWQTRGENRTKMETRKKLIQDKFKTELGILVDQPKPGYGSTNTGNTARAFFLNEKKAAEITGVDQEIVHRFHIILQTISCGYEVDHEIKDSAKHTNEDLLNYFVLSSDPIISHLSLKDNMSKNKIKVDSEVLNMLKAPPKSFSVGSVSSDSDAD</sequence>
<dbReference type="EMBL" id="OV121132">
    <property type="protein sequence ID" value="CAH0547269.1"/>
    <property type="molecule type" value="Genomic_DNA"/>
</dbReference>
<evidence type="ECO:0000313" key="1">
    <source>
        <dbReference type="EMBL" id="CAH0547269.1"/>
    </source>
</evidence>
<reference evidence="1" key="1">
    <citation type="submission" date="2021-12" db="EMBL/GenBank/DDBJ databases">
        <authorList>
            <person name="King R."/>
        </authorList>
    </citation>
    <scope>NUCLEOTIDE SEQUENCE</scope>
</reference>
<protein>
    <submittedName>
        <fullName evidence="1">Uncharacterized protein</fullName>
    </submittedName>
</protein>
<name>A0A9P0FCK8_BRAAE</name>
<gene>
    <name evidence="1" type="ORF">MELIAE_LOCUS1292</name>
</gene>
<proteinExistence type="predicted"/>